<dbReference type="SUPFAM" id="SSF55874">
    <property type="entry name" value="ATPase domain of HSP90 chaperone/DNA topoisomerase II/histidine kinase"/>
    <property type="match status" value="1"/>
</dbReference>
<accession>A0A6H1TYE4</accession>
<name>A0A6H1TYE4_9CYAN</name>
<dbReference type="GO" id="GO:0004674">
    <property type="term" value="F:protein serine/threonine kinase activity"/>
    <property type="evidence" value="ECO:0007669"/>
    <property type="project" value="UniProtKB-KW"/>
</dbReference>
<proteinExistence type="predicted"/>
<dbReference type="InterPro" id="IPR016781">
    <property type="entry name" value="Anti-sigma_regulat_PmgA_prd"/>
</dbReference>
<dbReference type="RefSeq" id="WP_168569578.1">
    <property type="nucleotide sequence ID" value="NZ_CP051167.1"/>
</dbReference>
<evidence type="ECO:0000313" key="4">
    <source>
        <dbReference type="Proteomes" id="UP000500857"/>
    </source>
</evidence>
<gene>
    <name evidence="3" type="ORF">HCG48_13235</name>
</gene>
<dbReference type="Pfam" id="PF13581">
    <property type="entry name" value="HATPase_c_2"/>
    <property type="match status" value="1"/>
</dbReference>
<feature type="domain" description="Histidine kinase/HSP90-like ATPase" evidence="2">
    <location>
        <begin position="35"/>
        <end position="138"/>
    </location>
</feature>
<sequence>MIAISPRPVGRTWNTISFASTLYLCPILDLLLADIPEQWHAEVRLGLQEALVNAAKHGNQLDPSKRVVVRFTTTGNEYWWAIADQGCGFACPCPCPTAQFDEDIPHEEGECGRGLYILNQIFDRVHWNDDGTELKLCKKFDRRSRLPLVW</sequence>
<protein>
    <submittedName>
        <fullName evidence="3">Anti-sigma regulatory factor</fullName>
    </submittedName>
</protein>
<dbReference type="InterPro" id="IPR036890">
    <property type="entry name" value="HATPase_C_sf"/>
</dbReference>
<dbReference type="Gene3D" id="3.30.565.10">
    <property type="entry name" value="Histidine kinase-like ATPase, C-terminal domain"/>
    <property type="match status" value="1"/>
</dbReference>
<dbReference type="PIRSF" id="PIRSF020906">
    <property type="entry name" value="Anti_s_fact_PmgA_prd"/>
    <property type="match status" value="1"/>
</dbReference>
<keyword evidence="1" id="KW-0808">Transferase</keyword>
<evidence type="ECO:0000313" key="3">
    <source>
        <dbReference type="EMBL" id="QIZ71425.1"/>
    </source>
</evidence>
<dbReference type="AlphaFoldDB" id="A0A6H1TYE4"/>
<dbReference type="EMBL" id="CP051167">
    <property type="protein sequence ID" value="QIZ71425.1"/>
    <property type="molecule type" value="Genomic_DNA"/>
</dbReference>
<dbReference type="CDD" id="cd16936">
    <property type="entry name" value="HATPase_RsbW-like"/>
    <property type="match status" value="1"/>
</dbReference>
<dbReference type="Proteomes" id="UP000500857">
    <property type="component" value="Chromosome"/>
</dbReference>
<evidence type="ECO:0000259" key="2">
    <source>
        <dbReference type="Pfam" id="PF13581"/>
    </source>
</evidence>
<reference evidence="3 4" key="1">
    <citation type="submission" date="2020-04" db="EMBL/GenBank/DDBJ databases">
        <authorList>
            <person name="Basu S."/>
            <person name="Maruthanayagam V."/>
            <person name="Chakraborty S."/>
            <person name="Pramanik A."/>
            <person name="Mukherjee J."/>
            <person name="Brink B."/>
        </authorList>
    </citation>
    <scope>NUCLEOTIDE SEQUENCE [LARGE SCALE GENOMIC DNA]</scope>
    <source>
        <strain evidence="3 4">AP17</strain>
    </source>
</reference>
<dbReference type="KEGG" id="oxy:HCG48_13235"/>
<dbReference type="InterPro" id="IPR050267">
    <property type="entry name" value="Anti-sigma-factor_SerPK"/>
</dbReference>
<organism evidence="3 4">
    <name type="scientific">Oxynema aestuarii AP17</name>
    <dbReference type="NCBI Taxonomy" id="2064643"/>
    <lineage>
        <taxon>Bacteria</taxon>
        <taxon>Bacillati</taxon>
        <taxon>Cyanobacteriota</taxon>
        <taxon>Cyanophyceae</taxon>
        <taxon>Oscillatoriophycideae</taxon>
        <taxon>Oscillatoriales</taxon>
        <taxon>Oscillatoriaceae</taxon>
        <taxon>Oxynema</taxon>
        <taxon>Oxynema aestuarii</taxon>
    </lineage>
</organism>
<keyword evidence="1" id="KW-0723">Serine/threonine-protein kinase</keyword>
<dbReference type="PANTHER" id="PTHR35526">
    <property type="entry name" value="ANTI-SIGMA-F FACTOR RSBW-RELATED"/>
    <property type="match status" value="1"/>
</dbReference>
<dbReference type="PANTHER" id="PTHR35526:SF3">
    <property type="entry name" value="ANTI-SIGMA-F FACTOR RSBW"/>
    <property type="match status" value="1"/>
</dbReference>
<keyword evidence="1" id="KW-0418">Kinase</keyword>
<evidence type="ECO:0000256" key="1">
    <source>
        <dbReference type="ARBA" id="ARBA00022527"/>
    </source>
</evidence>
<dbReference type="InterPro" id="IPR003594">
    <property type="entry name" value="HATPase_dom"/>
</dbReference>
<keyword evidence="4" id="KW-1185">Reference proteome</keyword>